<accession>Q6JPE3</accession>
<keyword evidence="2" id="KW-1185">Reference proteome</keyword>
<evidence type="ECO:0000313" key="2">
    <source>
        <dbReference type="Proteomes" id="UP000008776"/>
    </source>
</evidence>
<organismHost>
    <name type="scientific">Neodiprion lecontei</name>
    <name type="common">Redheaded pine sawfly</name>
    <dbReference type="NCBI Taxonomy" id="441921"/>
</organismHost>
<sequence>MSFEKEERCESLFLGELRRLENPHVITHLNLKHDDNVENTYLPLLGDDLRLCLPNLVYLKIFLFVVNMEKISDALQGCPNLQHLVIITWGDCHDDDIGDTSYEINMDMTNFLKLRTIDIILTQDVWKFRLVSPTITKLQIQTENEEDDDDSLKLYHIECPNLEILYKNEVFLHNIIDNIDYCPKKKEIGLFEESGESDILYNHKILATDSSFFFLPNLKYVRYKIY</sequence>
<dbReference type="Proteomes" id="UP000008776">
    <property type="component" value="Segment"/>
</dbReference>
<name>Q6JPE3_NPVNC</name>
<dbReference type="EMBL" id="AY349019">
    <property type="protein sequence ID" value="AAQ99096.1"/>
    <property type="molecule type" value="Genomic_DNA"/>
</dbReference>
<dbReference type="Gene3D" id="3.80.10.10">
    <property type="entry name" value="Ribonuclease Inhibitor"/>
    <property type="match status" value="1"/>
</dbReference>
<reference evidence="1 2" key="1">
    <citation type="journal article" date="2004" name="J. Virol.">
        <title>Sequence and organization of the Neodiprion lecontei nucleopolyhedrovirus genome.</title>
        <authorList>
            <person name="Lauzon H.A.M."/>
            <person name="Lucarotti C.J."/>
            <person name="Krell P.J."/>
            <person name="Feng Q."/>
            <person name="Retnakaran A."/>
            <person name="Arif B.M."/>
        </authorList>
    </citation>
    <scope>NUCLEOTIDE SEQUENCE [LARGE SCALE GENOMIC DNA]</scope>
    <source>
        <strain evidence="2">Canada</strain>
    </source>
</reference>
<dbReference type="SUPFAM" id="SSF52047">
    <property type="entry name" value="RNI-like"/>
    <property type="match status" value="1"/>
</dbReference>
<proteinExistence type="predicted"/>
<dbReference type="RefSeq" id="YP_025225.1">
    <property type="nucleotide sequence ID" value="NC_005906.1"/>
</dbReference>
<organism evidence="1 2">
    <name type="scientific">Neodiprion lecontei nucleopolyhedrovirus (strain Canada)</name>
    <name type="common">NeleNPV</name>
    <dbReference type="NCBI Taxonomy" id="654906"/>
    <lineage>
        <taxon>Viruses</taxon>
        <taxon>Viruses incertae sedis</taxon>
        <taxon>Naldaviricetes</taxon>
        <taxon>Lefavirales</taxon>
        <taxon>Baculoviridae</taxon>
        <taxon>Gammabaculovirus</taxon>
        <taxon>Gammabaculovirus nelecontei</taxon>
    </lineage>
</organism>
<protein>
    <submittedName>
        <fullName evidence="1">Uncharacterized protein</fullName>
    </submittedName>
</protein>
<dbReference type="InterPro" id="IPR032675">
    <property type="entry name" value="LRR_dom_sf"/>
</dbReference>
<dbReference type="GeneID" id="2943358"/>
<dbReference type="KEGG" id="vg:2943358"/>
<evidence type="ECO:0000313" key="1">
    <source>
        <dbReference type="EMBL" id="AAQ99096.1"/>
    </source>
</evidence>